<proteinExistence type="predicted"/>
<dbReference type="AlphaFoldDB" id="A0A5N8W6T0"/>
<evidence type="ECO:0000313" key="3">
    <source>
        <dbReference type="Proteomes" id="UP000326979"/>
    </source>
</evidence>
<feature type="region of interest" description="Disordered" evidence="1">
    <location>
        <begin position="45"/>
        <end position="70"/>
    </location>
</feature>
<feature type="compositionally biased region" description="Basic and acidic residues" evidence="1">
    <location>
        <begin position="61"/>
        <end position="70"/>
    </location>
</feature>
<sequence length="93" mass="9850">MRVAAGVTGHLLAVSDPVAGARHDVGALVGTGWAQVLQSADWIGDSGYTGLAPTPPRKKRPGQERSERDREWNIAAALIRASPRTSRPPRLSG</sequence>
<dbReference type="RefSeq" id="WP_152787080.1">
    <property type="nucleotide sequence ID" value="NZ_BAABEQ010000005.1"/>
</dbReference>
<protein>
    <recommendedName>
        <fullName evidence="4">Transposase family protein</fullName>
    </recommendedName>
</protein>
<accession>A0A5N8W6T0</accession>
<gene>
    <name evidence="2" type="ORF">FNH04_22700</name>
</gene>
<organism evidence="2 3">
    <name type="scientific">Streptomyces phyllanthi</name>
    <dbReference type="NCBI Taxonomy" id="1803180"/>
    <lineage>
        <taxon>Bacteria</taxon>
        <taxon>Bacillati</taxon>
        <taxon>Actinomycetota</taxon>
        <taxon>Actinomycetes</taxon>
        <taxon>Kitasatosporales</taxon>
        <taxon>Streptomycetaceae</taxon>
        <taxon>Streptomyces</taxon>
    </lineage>
</organism>
<name>A0A5N8W6T0_9ACTN</name>
<reference evidence="2 3" key="1">
    <citation type="submission" date="2019-07" db="EMBL/GenBank/DDBJ databases">
        <title>New species of Amycolatopsis and Streptomyces.</title>
        <authorList>
            <person name="Duangmal K."/>
            <person name="Teo W.F.A."/>
            <person name="Lipun K."/>
        </authorList>
    </citation>
    <scope>NUCLEOTIDE SEQUENCE [LARGE SCALE GENOMIC DNA]</scope>
    <source>
        <strain evidence="2 3">TISTR 2346</strain>
    </source>
</reference>
<dbReference type="Proteomes" id="UP000326979">
    <property type="component" value="Unassembled WGS sequence"/>
</dbReference>
<dbReference type="OrthoDB" id="5121089at2"/>
<keyword evidence="3" id="KW-1185">Reference proteome</keyword>
<evidence type="ECO:0000313" key="2">
    <source>
        <dbReference type="EMBL" id="MPY42606.1"/>
    </source>
</evidence>
<comment type="caution">
    <text evidence="2">The sequence shown here is derived from an EMBL/GenBank/DDBJ whole genome shotgun (WGS) entry which is preliminary data.</text>
</comment>
<evidence type="ECO:0008006" key="4">
    <source>
        <dbReference type="Google" id="ProtNLM"/>
    </source>
</evidence>
<evidence type="ECO:0000256" key="1">
    <source>
        <dbReference type="SAM" id="MobiDB-lite"/>
    </source>
</evidence>
<dbReference type="EMBL" id="VJZE01000164">
    <property type="protein sequence ID" value="MPY42606.1"/>
    <property type="molecule type" value="Genomic_DNA"/>
</dbReference>